<dbReference type="SUPFAM" id="SSF52047">
    <property type="entry name" value="RNI-like"/>
    <property type="match status" value="1"/>
</dbReference>
<dbReference type="InParanoid" id="B0CV78"/>
<dbReference type="InterPro" id="IPR032675">
    <property type="entry name" value="LRR_dom_sf"/>
</dbReference>
<accession>B0CV78</accession>
<dbReference type="InterPro" id="IPR001810">
    <property type="entry name" value="F-box_dom"/>
</dbReference>
<organism evidence="4">
    <name type="scientific">Laccaria bicolor (strain S238N-H82 / ATCC MYA-4686)</name>
    <name type="common">Bicoloured deceiver</name>
    <name type="synonym">Laccaria laccata var. bicolor</name>
    <dbReference type="NCBI Taxonomy" id="486041"/>
    <lineage>
        <taxon>Eukaryota</taxon>
        <taxon>Fungi</taxon>
        <taxon>Dikarya</taxon>
        <taxon>Basidiomycota</taxon>
        <taxon>Agaricomycotina</taxon>
        <taxon>Agaricomycetes</taxon>
        <taxon>Agaricomycetidae</taxon>
        <taxon>Agaricales</taxon>
        <taxon>Agaricineae</taxon>
        <taxon>Hydnangiaceae</taxon>
        <taxon>Laccaria</taxon>
    </lineage>
</organism>
<evidence type="ECO:0000259" key="2">
    <source>
        <dbReference type="PROSITE" id="PS50181"/>
    </source>
</evidence>
<keyword evidence="4" id="KW-1185">Reference proteome</keyword>
<evidence type="ECO:0000256" key="1">
    <source>
        <dbReference type="SAM" id="MobiDB-lite"/>
    </source>
</evidence>
<sequence length="498" mass="56830">PADSSKLYQTSSSSRLVLRAQLSHDSVPPFIHTVAPIAAPIVDNMPLSTIDVLPPELFIQIFTYCVSNDALAPLNLRAVSTTWKDTVDNSPAVWQLISLDSDARSPLCSRHQAEFWVNRSQPLPVDVEISAHDLDLFLPLISPLLPSIDRWRTFSLTGRREEYVNMEDLDLPPDSLKRLHVFLHDHDFDDLDEEVMSPPKITFTRTYPMWPEPFTMNIWLSKLPCPLLLAPLRFTHVTISEGPAVGIQTHPQPVLEFLTACPELEFFCFYGWPHDDQPPPEHLPVVHLPNLRTLRLKSTCSARALLSSLNTPRLRNLYLAHLNVDFMLQQAEHREAGDSDDDARDYSQSPWSDHATGMGLRKLINQCNPPIRILEMDFSDMRTKDFRYVFDRLKDLEEFRIVASDMSDKVIALFKPVFSVDGTTLIRLPRLRHLELYNCPRLTGDAVVNSLEPRVVYTDARNTDGKFMEVAVVGCEGFTLWHEHLLSESLGKRLRTHD</sequence>
<dbReference type="InterPro" id="IPR036047">
    <property type="entry name" value="F-box-like_dom_sf"/>
</dbReference>
<dbReference type="PROSITE" id="PS50181">
    <property type="entry name" value="FBOX"/>
    <property type="match status" value="1"/>
</dbReference>
<dbReference type="Proteomes" id="UP000001194">
    <property type="component" value="Unassembled WGS sequence"/>
</dbReference>
<protein>
    <submittedName>
        <fullName evidence="3">Predicted protein</fullName>
    </submittedName>
</protein>
<dbReference type="SUPFAM" id="SSF81383">
    <property type="entry name" value="F-box domain"/>
    <property type="match status" value="1"/>
</dbReference>
<name>B0CV78_LACBS</name>
<dbReference type="HOGENOM" id="CLU_573713_0_0_1"/>
<evidence type="ECO:0000313" key="3">
    <source>
        <dbReference type="EMBL" id="EDR13701.1"/>
    </source>
</evidence>
<dbReference type="RefSeq" id="XP_001876199.1">
    <property type="nucleotide sequence ID" value="XM_001876164.1"/>
</dbReference>
<dbReference type="Gene3D" id="3.80.10.10">
    <property type="entry name" value="Ribonuclease Inhibitor"/>
    <property type="match status" value="1"/>
</dbReference>
<dbReference type="AlphaFoldDB" id="B0CV78"/>
<feature type="non-terminal residue" evidence="3">
    <location>
        <position position="1"/>
    </location>
</feature>
<dbReference type="OrthoDB" id="3359674at2759"/>
<proteinExistence type="predicted"/>
<evidence type="ECO:0000313" key="4">
    <source>
        <dbReference type="Proteomes" id="UP000001194"/>
    </source>
</evidence>
<feature type="domain" description="F-box" evidence="2">
    <location>
        <begin position="47"/>
        <end position="97"/>
    </location>
</feature>
<dbReference type="KEGG" id="lbc:LACBIDRAFT_322822"/>
<dbReference type="EMBL" id="DS547093">
    <property type="protein sequence ID" value="EDR13701.1"/>
    <property type="molecule type" value="Genomic_DNA"/>
</dbReference>
<reference evidence="3 4" key="1">
    <citation type="journal article" date="2008" name="Nature">
        <title>The genome of Laccaria bicolor provides insights into mycorrhizal symbiosis.</title>
        <authorList>
            <person name="Martin F."/>
            <person name="Aerts A."/>
            <person name="Ahren D."/>
            <person name="Brun A."/>
            <person name="Danchin E.G.J."/>
            <person name="Duchaussoy F."/>
            <person name="Gibon J."/>
            <person name="Kohler A."/>
            <person name="Lindquist E."/>
            <person name="Pereda V."/>
            <person name="Salamov A."/>
            <person name="Shapiro H.J."/>
            <person name="Wuyts J."/>
            <person name="Blaudez D."/>
            <person name="Buee M."/>
            <person name="Brokstein P."/>
            <person name="Canbaeck B."/>
            <person name="Cohen D."/>
            <person name="Courty P.E."/>
            <person name="Coutinho P.M."/>
            <person name="Delaruelle C."/>
            <person name="Detter J.C."/>
            <person name="Deveau A."/>
            <person name="DiFazio S."/>
            <person name="Duplessis S."/>
            <person name="Fraissinet-Tachet L."/>
            <person name="Lucic E."/>
            <person name="Frey-Klett P."/>
            <person name="Fourrey C."/>
            <person name="Feussner I."/>
            <person name="Gay G."/>
            <person name="Grimwood J."/>
            <person name="Hoegger P.J."/>
            <person name="Jain P."/>
            <person name="Kilaru S."/>
            <person name="Labbe J."/>
            <person name="Lin Y.C."/>
            <person name="Legue V."/>
            <person name="Le Tacon F."/>
            <person name="Marmeisse R."/>
            <person name="Melayah D."/>
            <person name="Montanini B."/>
            <person name="Muratet M."/>
            <person name="Nehls U."/>
            <person name="Niculita-Hirzel H."/>
            <person name="Oudot-Le Secq M.P."/>
            <person name="Peter M."/>
            <person name="Quesneville H."/>
            <person name="Rajashekar B."/>
            <person name="Reich M."/>
            <person name="Rouhier N."/>
            <person name="Schmutz J."/>
            <person name="Yin T."/>
            <person name="Chalot M."/>
            <person name="Henrissat B."/>
            <person name="Kuees U."/>
            <person name="Lucas S."/>
            <person name="Van de Peer Y."/>
            <person name="Podila G.K."/>
            <person name="Polle A."/>
            <person name="Pukkila P.J."/>
            <person name="Richardson P.M."/>
            <person name="Rouze P."/>
            <person name="Sanders I.R."/>
            <person name="Stajich J.E."/>
            <person name="Tunlid A."/>
            <person name="Tuskan G."/>
            <person name="Grigoriev I.V."/>
        </authorList>
    </citation>
    <scope>NUCLEOTIDE SEQUENCE [LARGE SCALE GENOMIC DNA]</scope>
    <source>
        <strain evidence="4">S238N-H82 / ATCC MYA-4686</strain>
    </source>
</reference>
<gene>
    <name evidence="3" type="ORF">LACBIDRAFT_322822</name>
</gene>
<feature type="region of interest" description="Disordered" evidence="1">
    <location>
        <begin position="333"/>
        <end position="353"/>
    </location>
</feature>
<dbReference type="GeneID" id="6071656"/>